<dbReference type="PANTHER" id="PTHR33119:SF1">
    <property type="entry name" value="FE2OG DIOXYGENASE DOMAIN-CONTAINING PROTEIN"/>
    <property type="match status" value="1"/>
</dbReference>
<reference evidence="4 5" key="1">
    <citation type="submission" date="2024-07" db="EMBL/GenBank/DDBJ databases">
        <title>Section-level genome sequencing and comparative genomics of Aspergillus sections Usti and Cavernicolus.</title>
        <authorList>
            <consortium name="Lawrence Berkeley National Laboratory"/>
            <person name="Nybo J.L."/>
            <person name="Vesth T.C."/>
            <person name="Theobald S."/>
            <person name="Frisvad J.C."/>
            <person name="Larsen T.O."/>
            <person name="Kjaerboelling I."/>
            <person name="Rothschild-Mancinelli K."/>
            <person name="Lyhne E.K."/>
            <person name="Kogle M.E."/>
            <person name="Barry K."/>
            <person name="Clum A."/>
            <person name="Na H."/>
            <person name="Ledsgaard L."/>
            <person name="Lin J."/>
            <person name="Lipzen A."/>
            <person name="Kuo A."/>
            <person name="Riley R."/>
            <person name="Mondo S."/>
            <person name="Labutti K."/>
            <person name="Haridas S."/>
            <person name="Pangalinan J."/>
            <person name="Salamov A.A."/>
            <person name="Simmons B.A."/>
            <person name="Magnuson J.K."/>
            <person name="Chen J."/>
            <person name="Drula E."/>
            <person name="Henrissat B."/>
            <person name="Wiebenga A."/>
            <person name="Lubbers R.J."/>
            <person name="Gomes A.C."/>
            <person name="Makela M.R."/>
            <person name="Stajich J."/>
            <person name="Grigoriev I.V."/>
            <person name="Mortensen U.H."/>
            <person name="De Vries R.P."/>
            <person name="Baker S.E."/>
            <person name="Andersen M.R."/>
        </authorList>
    </citation>
    <scope>NUCLEOTIDE SEQUENCE [LARGE SCALE GENOMIC DNA]</scope>
    <source>
        <strain evidence="4 5">CBS 588.65</strain>
    </source>
</reference>
<evidence type="ECO:0000256" key="1">
    <source>
        <dbReference type="SAM" id="MobiDB-lite"/>
    </source>
</evidence>
<evidence type="ECO:0000313" key="5">
    <source>
        <dbReference type="Proteomes" id="UP001610334"/>
    </source>
</evidence>
<evidence type="ECO:0000259" key="3">
    <source>
        <dbReference type="Pfam" id="PF21666"/>
    </source>
</evidence>
<feature type="compositionally biased region" description="Basic and acidic residues" evidence="1">
    <location>
        <begin position="519"/>
        <end position="529"/>
    </location>
</feature>
<dbReference type="PANTHER" id="PTHR33119">
    <property type="entry name" value="IFI3P"/>
    <property type="match status" value="1"/>
</dbReference>
<evidence type="ECO:0000259" key="2">
    <source>
        <dbReference type="Pfam" id="PF14033"/>
    </source>
</evidence>
<feature type="domain" description="DUF4246" evidence="2">
    <location>
        <begin position="90"/>
        <end position="526"/>
    </location>
</feature>
<dbReference type="Pfam" id="PF14033">
    <property type="entry name" value="DUF4246"/>
    <property type="match status" value="1"/>
</dbReference>
<dbReference type="InterPro" id="IPR025340">
    <property type="entry name" value="DUF4246"/>
</dbReference>
<dbReference type="InterPro" id="IPR049207">
    <property type="entry name" value="DUF4246_N"/>
</dbReference>
<accession>A0ABR4HRD1</accession>
<keyword evidence="5" id="KW-1185">Reference proteome</keyword>
<dbReference type="Proteomes" id="UP001610334">
    <property type="component" value="Unassembled WGS sequence"/>
</dbReference>
<proteinExistence type="predicted"/>
<dbReference type="InterPro" id="IPR049192">
    <property type="entry name" value="DUF4246_C"/>
</dbReference>
<dbReference type="Pfam" id="PF21666">
    <property type="entry name" value="DUF4246_N"/>
    <property type="match status" value="1"/>
</dbReference>
<organism evidence="4 5">
    <name type="scientific">Aspergillus granulosus</name>
    <dbReference type="NCBI Taxonomy" id="176169"/>
    <lineage>
        <taxon>Eukaryota</taxon>
        <taxon>Fungi</taxon>
        <taxon>Dikarya</taxon>
        <taxon>Ascomycota</taxon>
        <taxon>Pezizomycotina</taxon>
        <taxon>Eurotiomycetes</taxon>
        <taxon>Eurotiomycetidae</taxon>
        <taxon>Eurotiales</taxon>
        <taxon>Aspergillaceae</taxon>
        <taxon>Aspergillus</taxon>
        <taxon>Aspergillus subgen. Nidulantes</taxon>
    </lineage>
</organism>
<feature type="region of interest" description="Disordered" evidence="1">
    <location>
        <begin position="513"/>
        <end position="535"/>
    </location>
</feature>
<comment type="caution">
    <text evidence="4">The sequence shown here is derived from an EMBL/GenBank/DDBJ whole genome shotgun (WGS) entry which is preliminary data.</text>
</comment>
<gene>
    <name evidence="4" type="ORF">BJX63DRAFT_419353</name>
</gene>
<evidence type="ECO:0000313" key="4">
    <source>
        <dbReference type="EMBL" id="KAL2818046.1"/>
    </source>
</evidence>
<protein>
    <submittedName>
        <fullName evidence="4">Uncharacterized protein</fullName>
    </submittedName>
</protein>
<name>A0ABR4HRD1_9EURO</name>
<feature type="domain" description="DUF4246" evidence="3">
    <location>
        <begin position="1"/>
        <end position="80"/>
    </location>
</feature>
<sequence>MPGFNTPLNCATRNNVIRNSLCTHGFPIALDPEQLESGYLDELVTLREIIMMRIMNTITDKPGWEKKAFDDKITAKWREELLHSGQDVSERMVNWIISELRWKAGLAAEKGFVEVFDDGVVKSDTAISRELQASLQAAVAPLENVPDEQKDYHPGSENMVVDLVHPSLFPVVYGHTRVLPGRVLGLDDCLDSIGQGELIPVPPDDQIVLESADPWRRMHHGRSPNPPAFSNKFQWLPCEVALTENKECRILSYINNAHPVEHRALYNTIEKILAGTIPLWEKTLTESLERRIEFKGVEYAEGTKSESEVERELDEIDDEDEYEERRAVWYASRQIVQPEPAEEFKVKKPLYEEVDFRKHFPDQNFQVIVKLANIELTPDKPNYKGGTWHIEGQMNEQIVATAIYYYDSENITSSYLAFRHRGMSDMFGIHYEQDQHHFLQQIYGFPDDLDGRNEGQITQELGSVECREGRLLAFPNSLQHRVSPFSLADSSKPGHRKILAMFLVDPHRRIISSANVPPQREDWRREKDAGQGPMSMEEAKAHRLELMEERGMRSKYSNAEFEQGSFCLCEH</sequence>
<dbReference type="EMBL" id="JBFXLT010000015">
    <property type="protein sequence ID" value="KAL2818046.1"/>
    <property type="molecule type" value="Genomic_DNA"/>
</dbReference>